<dbReference type="InterPro" id="IPR015422">
    <property type="entry name" value="PyrdxlP-dep_Trfase_small"/>
</dbReference>
<evidence type="ECO:0000256" key="4">
    <source>
        <dbReference type="ARBA" id="ARBA00012285"/>
    </source>
</evidence>
<comment type="cofactor">
    <cofactor evidence="1">
        <name>pyridoxal 5'-phosphate</name>
        <dbReference type="ChEBI" id="CHEBI:597326"/>
    </cofactor>
</comment>
<protein>
    <recommendedName>
        <fullName evidence="4">threonine-phosphate decarboxylase</fullName>
        <ecNumber evidence="4">4.1.1.81</ecNumber>
    </recommendedName>
    <alternativeName>
        <fullName evidence="8">L-threonine-O-3-phosphate decarboxylase</fullName>
    </alternativeName>
</protein>
<dbReference type="UniPathway" id="UPA00148"/>
<name>A0A4Q0I959_9FIRM</name>
<evidence type="ECO:0000256" key="2">
    <source>
        <dbReference type="ARBA" id="ARBA00003444"/>
    </source>
</evidence>
<dbReference type="EMBL" id="RLII01000001">
    <property type="protein sequence ID" value="RXE60505.1"/>
    <property type="molecule type" value="Genomic_DNA"/>
</dbReference>
<dbReference type="GO" id="GO:0009236">
    <property type="term" value="P:cobalamin biosynthetic process"/>
    <property type="evidence" value="ECO:0007669"/>
    <property type="project" value="UniProtKB-UniPathway"/>
</dbReference>
<sequence length="354" mass="39777">MDDIAMHGGDIYSYMEMNGAKPLDYSANINPLGFPDNVKKALAQSIESYSVYPDTNCRKLKEAVSAYEKFEADCILFGNGAADIIYRICYALRPKTALLTAPTFSEYGQALENTGCKIEYFGLSPEYGFTVGTGILEQVSGKDIVFICNPNNPTGNLADRSLIYKLAEKCRKENCILVIDECFMDFVAEKKSYSFIEYLEDFDNVIIVKAFTKIFAMAGFRLGYCLCSNKEILLKIEKAGQPWSVSTPAQVAGIAAIGDKDYLIRTARIIDEERGYLSKNLSSFGFTVFESHTNFILFKAEQTDLYDRLYKKGVLIRKCANFKGLDDTYYRIAVRCREDNEKLINAISEVIKNG</sequence>
<dbReference type="InterPro" id="IPR004839">
    <property type="entry name" value="Aminotransferase_I/II_large"/>
</dbReference>
<evidence type="ECO:0000256" key="3">
    <source>
        <dbReference type="ARBA" id="ARBA00004953"/>
    </source>
</evidence>
<gene>
    <name evidence="11" type="ORF">EFD62_00780</name>
</gene>
<dbReference type="Gene3D" id="3.90.1150.10">
    <property type="entry name" value="Aspartate Aminotransferase, domain 1"/>
    <property type="match status" value="1"/>
</dbReference>
<evidence type="ECO:0000256" key="5">
    <source>
        <dbReference type="ARBA" id="ARBA00022573"/>
    </source>
</evidence>
<evidence type="ECO:0000259" key="10">
    <source>
        <dbReference type="Pfam" id="PF00155"/>
    </source>
</evidence>
<dbReference type="Gene3D" id="3.40.640.10">
    <property type="entry name" value="Type I PLP-dependent aspartate aminotransferase-like (Major domain)"/>
    <property type="match status" value="1"/>
</dbReference>
<accession>A0A4Q0I959</accession>
<dbReference type="AlphaFoldDB" id="A0A4Q0I959"/>
<reference evidence="12" key="1">
    <citation type="submission" date="2018-11" db="EMBL/GenBank/DDBJ databases">
        <title>Genome sequencing of a novel mesophilic and cellulolytic organism within the genus Hungateiclostridium.</title>
        <authorList>
            <person name="Rettenmaier R."/>
            <person name="Liebl W."/>
            <person name="Zverlov V."/>
        </authorList>
    </citation>
    <scope>NUCLEOTIDE SEQUENCE [LARGE SCALE GENOMIC DNA]</scope>
    <source>
        <strain evidence="12">N2K1</strain>
    </source>
</reference>
<dbReference type="PANTHER" id="PTHR42885:SF1">
    <property type="entry name" value="THREONINE-PHOSPHATE DECARBOXYLASE"/>
    <property type="match status" value="1"/>
</dbReference>
<comment type="function">
    <text evidence="2">Decarboxylates L-threonine-O-3-phosphate to yield (R)-1-amino-2-propanol O-2-phosphate, the precursor for the linkage between the nucleotide loop and the corrin ring in cobalamin.</text>
</comment>
<dbReference type="GO" id="GO:0048472">
    <property type="term" value="F:threonine-phosphate decarboxylase activity"/>
    <property type="evidence" value="ECO:0007669"/>
    <property type="project" value="UniProtKB-EC"/>
</dbReference>
<evidence type="ECO:0000256" key="1">
    <source>
        <dbReference type="ARBA" id="ARBA00001933"/>
    </source>
</evidence>
<dbReference type="NCBIfam" id="TIGR01140">
    <property type="entry name" value="L_thr_O3P_dcar"/>
    <property type="match status" value="1"/>
</dbReference>
<dbReference type="RefSeq" id="WP_128705599.1">
    <property type="nucleotide sequence ID" value="NZ_RLII01000001.1"/>
</dbReference>
<dbReference type="InterPro" id="IPR015424">
    <property type="entry name" value="PyrdxlP-dep_Trfase"/>
</dbReference>
<proteinExistence type="predicted"/>
<evidence type="ECO:0000256" key="6">
    <source>
        <dbReference type="ARBA" id="ARBA00022898"/>
    </source>
</evidence>
<dbReference type="InterPro" id="IPR015421">
    <property type="entry name" value="PyrdxlP-dep_Trfase_major"/>
</dbReference>
<evidence type="ECO:0000313" key="12">
    <source>
        <dbReference type="Proteomes" id="UP000289166"/>
    </source>
</evidence>
<comment type="pathway">
    <text evidence="3">Cofactor biosynthesis; adenosylcobalamin biosynthesis.</text>
</comment>
<comment type="caution">
    <text evidence="11">The sequence shown here is derived from an EMBL/GenBank/DDBJ whole genome shotgun (WGS) entry which is preliminary data.</text>
</comment>
<dbReference type="CDD" id="cd00609">
    <property type="entry name" value="AAT_like"/>
    <property type="match status" value="1"/>
</dbReference>
<evidence type="ECO:0000256" key="9">
    <source>
        <dbReference type="ARBA" id="ARBA00048531"/>
    </source>
</evidence>
<keyword evidence="12" id="KW-1185">Reference proteome</keyword>
<dbReference type="InterPro" id="IPR005860">
    <property type="entry name" value="CobD"/>
</dbReference>
<evidence type="ECO:0000256" key="8">
    <source>
        <dbReference type="ARBA" id="ARBA00029996"/>
    </source>
</evidence>
<dbReference type="OrthoDB" id="9813612at2"/>
<dbReference type="EC" id="4.1.1.81" evidence="4"/>
<feature type="domain" description="Aminotransferase class I/classII large" evidence="10">
    <location>
        <begin position="23"/>
        <end position="347"/>
    </location>
</feature>
<evidence type="ECO:0000313" key="11">
    <source>
        <dbReference type="EMBL" id="RXE60505.1"/>
    </source>
</evidence>
<dbReference type="GO" id="GO:0030170">
    <property type="term" value="F:pyridoxal phosphate binding"/>
    <property type="evidence" value="ECO:0007669"/>
    <property type="project" value="InterPro"/>
</dbReference>
<dbReference type="PANTHER" id="PTHR42885">
    <property type="entry name" value="HISTIDINOL-PHOSPHATE AMINOTRANSFERASE-RELATED"/>
    <property type="match status" value="1"/>
</dbReference>
<evidence type="ECO:0000256" key="7">
    <source>
        <dbReference type="ARBA" id="ARBA00023239"/>
    </source>
</evidence>
<dbReference type="SUPFAM" id="SSF53383">
    <property type="entry name" value="PLP-dependent transferases"/>
    <property type="match status" value="1"/>
</dbReference>
<keyword evidence="5" id="KW-0169">Cobalamin biosynthesis</keyword>
<dbReference type="Pfam" id="PF00155">
    <property type="entry name" value="Aminotran_1_2"/>
    <property type="match status" value="1"/>
</dbReference>
<organism evidence="11 12">
    <name type="scientific">Acetivibrio mesophilus</name>
    <dbReference type="NCBI Taxonomy" id="2487273"/>
    <lineage>
        <taxon>Bacteria</taxon>
        <taxon>Bacillati</taxon>
        <taxon>Bacillota</taxon>
        <taxon>Clostridia</taxon>
        <taxon>Eubacteriales</taxon>
        <taxon>Oscillospiraceae</taxon>
        <taxon>Acetivibrio</taxon>
    </lineage>
</organism>
<comment type="catalytic activity">
    <reaction evidence="9">
        <text>O-phospho-L-threonine + H(+) = (R)-1-aminopropan-2-yl phosphate + CO2</text>
        <dbReference type="Rhea" id="RHEA:11492"/>
        <dbReference type="ChEBI" id="CHEBI:15378"/>
        <dbReference type="ChEBI" id="CHEBI:16526"/>
        <dbReference type="ChEBI" id="CHEBI:58563"/>
        <dbReference type="ChEBI" id="CHEBI:58675"/>
        <dbReference type="EC" id="4.1.1.81"/>
    </reaction>
</comment>
<keyword evidence="6" id="KW-0663">Pyridoxal phosphate</keyword>
<keyword evidence="7 11" id="KW-0456">Lyase</keyword>
<dbReference type="Proteomes" id="UP000289166">
    <property type="component" value="Unassembled WGS sequence"/>
</dbReference>